<dbReference type="Pfam" id="PF14630">
    <property type="entry name" value="ORC5_C"/>
    <property type="match status" value="1"/>
</dbReference>
<dbReference type="InterPro" id="IPR027417">
    <property type="entry name" value="P-loop_NTPase"/>
</dbReference>
<dbReference type="SUPFAM" id="SSF52540">
    <property type="entry name" value="P-loop containing nucleoside triphosphate hydrolases"/>
    <property type="match status" value="1"/>
</dbReference>
<evidence type="ECO:0000313" key="3">
    <source>
        <dbReference type="EMBL" id="KAK4529100.1"/>
    </source>
</evidence>
<gene>
    <name evidence="3" type="ORF">GAYE_SCF7681MG7052</name>
</gene>
<keyword evidence="1" id="KW-1133">Transmembrane helix</keyword>
<reference evidence="3 4" key="1">
    <citation type="submission" date="2022-07" db="EMBL/GenBank/DDBJ databases">
        <title>Genome-wide signatures of adaptation to extreme environments.</title>
        <authorList>
            <person name="Cho C.H."/>
            <person name="Yoon H.S."/>
        </authorList>
    </citation>
    <scope>NUCLEOTIDE SEQUENCE [LARGE SCALE GENOMIC DNA]</scope>
    <source>
        <strain evidence="3 4">108.79 E11</strain>
    </source>
</reference>
<dbReference type="GO" id="GO:0005664">
    <property type="term" value="C:nuclear origin of replication recognition complex"/>
    <property type="evidence" value="ECO:0007669"/>
    <property type="project" value="TreeGrafter"/>
</dbReference>
<dbReference type="Gene3D" id="3.40.50.300">
    <property type="entry name" value="P-loop containing nucleotide triphosphate hydrolases"/>
    <property type="match status" value="1"/>
</dbReference>
<proteinExistence type="predicted"/>
<dbReference type="EMBL" id="JANCYU010000075">
    <property type="protein sequence ID" value="KAK4529100.1"/>
    <property type="molecule type" value="Genomic_DNA"/>
</dbReference>
<keyword evidence="1" id="KW-0812">Transmembrane</keyword>
<dbReference type="GO" id="GO:0003688">
    <property type="term" value="F:DNA replication origin binding"/>
    <property type="evidence" value="ECO:0007669"/>
    <property type="project" value="TreeGrafter"/>
</dbReference>
<evidence type="ECO:0000256" key="1">
    <source>
        <dbReference type="SAM" id="Phobius"/>
    </source>
</evidence>
<dbReference type="PANTHER" id="PTHR12705">
    <property type="entry name" value="ORIGIN RECOGNITION COMPLEX SUBUNIT 5"/>
    <property type="match status" value="1"/>
</dbReference>
<sequence length="445" mass="51861">MSEPQDGWQVLQTKFPCRTTQIRDIYVLFSASVLPLAPLYIYGMPSTGKKSVLSLCLEALNKRKIEIDCFLCPNERALYESILNRLCNHTPCRDNGFQSWKKTERLADFVRHLNELPCKEPTYLVLLHVDALVSLCPRTLIVLLELEKYSTCHWLHVTLTSYLPWEKLKEQLLSFQNVTTPFLLWFPNYSWNECATILEKMLLTEPKYEKFKRPFVRTVLDVLYHAIPYLDQLLRLCQQLFQVYIHPIEQAVDSTSSHDASKLYSNILPYLKQRLDGIYCHQPPLADIRNENRKDILANVIIDEQQYRLSLTNTAKLLCIAAYMASHISPKRDSKIFTKKSTRVKKHRRRTNSSTLTEAIPFRLERLLAIYRVIQQQLDESFTEKESSGVLLVQWKTICDYHFVLPIRTGSSLTNPKYVSQVTEETFHAFSKQLGLQLTPYFGLD</sequence>
<protein>
    <recommendedName>
        <fullName evidence="2">Origin recognition complex subunit 5 C-terminal domain-containing protein</fullName>
    </recommendedName>
</protein>
<keyword evidence="1" id="KW-0472">Membrane</keyword>
<evidence type="ECO:0000259" key="2">
    <source>
        <dbReference type="Pfam" id="PF14630"/>
    </source>
</evidence>
<organism evidence="3 4">
    <name type="scientific">Galdieria yellowstonensis</name>
    <dbReference type="NCBI Taxonomy" id="3028027"/>
    <lineage>
        <taxon>Eukaryota</taxon>
        <taxon>Rhodophyta</taxon>
        <taxon>Bangiophyceae</taxon>
        <taxon>Galdieriales</taxon>
        <taxon>Galdieriaceae</taxon>
        <taxon>Galdieria</taxon>
    </lineage>
</organism>
<dbReference type="Proteomes" id="UP001300502">
    <property type="component" value="Unassembled WGS sequence"/>
</dbReference>
<dbReference type="PANTHER" id="PTHR12705:SF0">
    <property type="entry name" value="ORIGIN RECOGNITION COMPLEX SUBUNIT 5"/>
    <property type="match status" value="1"/>
</dbReference>
<evidence type="ECO:0000313" key="4">
    <source>
        <dbReference type="Proteomes" id="UP001300502"/>
    </source>
</evidence>
<dbReference type="InterPro" id="IPR047088">
    <property type="entry name" value="ORC5_C"/>
</dbReference>
<feature type="transmembrane region" description="Helical" evidence="1">
    <location>
        <begin position="25"/>
        <end position="43"/>
    </location>
</feature>
<accession>A0AAV9INV2</accession>
<dbReference type="AlphaFoldDB" id="A0AAV9INV2"/>
<dbReference type="InterPro" id="IPR020796">
    <property type="entry name" value="ORC5"/>
</dbReference>
<dbReference type="GO" id="GO:0006270">
    <property type="term" value="P:DNA replication initiation"/>
    <property type="evidence" value="ECO:0007669"/>
    <property type="project" value="TreeGrafter"/>
</dbReference>
<keyword evidence="4" id="KW-1185">Reference proteome</keyword>
<comment type="caution">
    <text evidence="3">The sequence shown here is derived from an EMBL/GenBank/DDBJ whole genome shotgun (WGS) entry which is preliminary data.</text>
</comment>
<name>A0AAV9INV2_9RHOD</name>
<feature type="domain" description="Origin recognition complex subunit 5 C-terminal" evidence="2">
    <location>
        <begin position="311"/>
        <end position="442"/>
    </location>
</feature>